<organism evidence="7 8">
    <name type="scientific">Candidatus Iainarchaeum sp</name>
    <dbReference type="NCBI Taxonomy" id="3101447"/>
    <lineage>
        <taxon>Archaea</taxon>
        <taxon>Candidatus Iainarchaeota</taxon>
        <taxon>Candidatus Iainarchaeia</taxon>
        <taxon>Candidatus Iainarchaeales</taxon>
        <taxon>Candidatus Iainarchaeaceae</taxon>
        <taxon>Candidatus Iainarchaeum</taxon>
    </lineage>
</organism>
<gene>
    <name evidence="7" type="ORF">CL943_00580</name>
</gene>
<evidence type="ECO:0000256" key="6">
    <source>
        <dbReference type="SAM" id="Phobius"/>
    </source>
</evidence>
<feature type="transmembrane region" description="Helical" evidence="6">
    <location>
        <begin position="431"/>
        <end position="451"/>
    </location>
</feature>
<dbReference type="Proteomes" id="UP000226592">
    <property type="component" value="Unassembled WGS sequence"/>
</dbReference>
<keyword evidence="4 6" id="KW-1133">Transmembrane helix</keyword>
<keyword evidence="5 6" id="KW-0472">Membrane</keyword>
<dbReference type="GO" id="GO:0005886">
    <property type="term" value="C:plasma membrane"/>
    <property type="evidence" value="ECO:0007669"/>
    <property type="project" value="UniProtKB-SubCell"/>
</dbReference>
<evidence type="ECO:0000313" key="7">
    <source>
        <dbReference type="EMBL" id="MAG21787.1"/>
    </source>
</evidence>
<dbReference type="EMBL" id="NZBU01000002">
    <property type="protein sequence ID" value="MAG21787.1"/>
    <property type="molecule type" value="Genomic_DNA"/>
</dbReference>
<sequence>MKDFSIIVKGAGITFIGFLASKVFGYIYSILLARTLGPELLGIFSIALGVLGFSIMFANLGLPYAISRYIAFYRSKGEEEKVKGTLVSGILINIVSSAFFATLLYLSADFIGITIYNQPLLADILRIFAFIVPLGTIVTSLLLAMEGFKKIKYKIYIRNFIENISKIVLYGAFFLLGFTLMGAALSLLLSYAISLIISFYFVQKKVYPFVRTKVKADYDFRKLFNFSWPLLAASFFAFMLTSIDSFMLGYFIDTASVGVYSVAETIARLQLLAYNSLVVLFLPIVTGYFALGKKQEMKQAFQLITRWIFSLSLPPLLFFFIFAPQIIVAFYGQEYASGFMALSILALGFFVIAAVGPTQSMLRAVGKTKYDLINTVIAGTTNIALNWILIPVYGIVGAATATAASYALWNLLSLVEVFFETGMHPYNLNYVKSIAAGIIATAPLFIVSGLFNFDSLPLLVGLGLAYMALYLLILLLLKGFEKEDFELLLLFEKKIGIQLGFLNSFVERFI</sequence>
<dbReference type="PANTHER" id="PTHR30250:SF27">
    <property type="entry name" value="POLYSACCHARIDE BIOSYNTHESIS PROTEIN"/>
    <property type="match status" value="1"/>
</dbReference>
<comment type="caution">
    <text evidence="7">The sequence shown here is derived from an EMBL/GenBank/DDBJ whole genome shotgun (WGS) entry which is preliminary data.</text>
</comment>
<feature type="transmembrane region" description="Helical" evidence="6">
    <location>
        <begin position="223"/>
        <end position="252"/>
    </location>
</feature>
<evidence type="ECO:0000256" key="5">
    <source>
        <dbReference type="ARBA" id="ARBA00023136"/>
    </source>
</evidence>
<evidence type="ECO:0000256" key="4">
    <source>
        <dbReference type="ARBA" id="ARBA00022989"/>
    </source>
</evidence>
<dbReference type="CDD" id="cd13128">
    <property type="entry name" value="MATE_Wzx_like"/>
    <property type="match status" value="1"/>
</dbReference>
<dbReference type="InterPro" id="IPR050833">
    <property type="entry name" value="Poly_Biosynth_Transport"/>
</dbReference>
<reference evidence="8" key="1">
    <citation type="submission" date="2017-09" db="EMBL/GenBank/DDBJ databases">
        <title>The Reconstruction of 2,631 Draft Metagenome-Assembled Genomes from the Global Oceans.</title>
        <authorList>
            <person name="Tully B.J."/>
            <person name="Graham E.D."/>
            <person name="Heidelberg J.F."/>
        </authorList>
    </citation>
    <scope>NUCLEOTIDE SEQUENCE [LARGE SCALE GENOMIC DNA]</scope>
</reference>
<keyword evidence="2" id="KW-1003">Cell membrane</keyword>
<feature type="transmembrane region" description="Helical" evidence="6">
    <location>
        <begin position="184"/>
        <end position="202"/>
    </location>
</feature>
<feature type="transmembrane region" description="Helical" evidence="6">
    <location>
        <begin position="86"/>
        <end position="107"/>
    </location>
</feature>
<protein>
    <submittedName>
        <fullName evidence="7">Uncharacterized protein</fullName>
    </submittedName>
</protein>
<comment type="subcellular location">
    <subcellularLocation>
        <location evidence="1">Cell membrane</location>
        <topology evidence="1">Multi-pass membrane protein</topology>
    </subcellularLocation>
</comment>
<dbReference type="InterPro" id="IPR002797">
    <property type="entry name" value="Polysacc_synth"/>
</dbReference>
<feature type="transmembrane region" description="Helical" evidence="6">
    <location>
        <begin position="335"/>
        <end position="358"/>
    </location>
</feature>
<feature type="transmembrane region" description="Helical" evidence="6">
    <location>
        <begin position="272"/>
        <end position="291"/>
    </location>
</feature>
<keyword evidence="3 6" id="KW-0812">Transmembrane</keyword>
<evidence type="ECO:0000256" key="3">
    <source>
        <dbReference type="ARBA" id="ARBA00022692"/>
    </source>
</evidence>
<dbReference type="AlphaFoldDB" id="A0A2D6M037"/>
<evidence type="ECO:0000256" key="2">
    <source>
        <dbReference type="ARBA" id="ARBA00022475"/>
    </source>
</evidence>
<evidence type="ECO:0000313" key="8">
    <source>
        <dbReference type="Proteomes" id="UP000226592"/>
    </source>
</evidence>
<feature type="transmembrane region" description="Helical" evidence="6">
    <location>
        <begin position="43"/>
        <end position="66"/>
    </location>
</feature>
<feature type="transmembrane region" description="Helical" evidence="6">
    <location>
        <begin position="127"/>
        <end position="148"/>
    </location>
</feature>
<dbReference type="Pfam" id="PF01943">
    <property type="entry name" value="Polysacc_synt"/>
    <property type="match status" value="1"/>
</dbReference>
<feature type="transmembrane region" description="Helical" evidence="6">
    <location>
        <begin position="12"/>
        <end position="31"/>
    </location>
</feature>
<feature type="transmembrane region" description="Helical" evidence="6">
    <location>
        <begin position="160"/>
        <end position="178"/>
    </location>
</feature>
<evidence type="ECO:0000256" key="1">
    <source>
        <dbReference type="ARBA" id="ARBA00004651"/>
    </source>
</evidence>
<name>A0A2D6M037_9ARCH</name>
<feature type="transmembrane region" description="Helical" evidence="6">
    <location>
        <begin position="303"/>
        <end position="323"/>
    </location>
</feature>
<proteinExistence type="predicted"/>
<feature type="transmembrane region" description="Helical" evidence="6">
    <location>
        <begin position="395"/>
        <end position="419"/>
    </location>
</feature>
<feature type="transmembrane region" description="Helical" evidence="6">
    <location>
        <begin position="457"/>
        <end position="477"/>
    </location>
</feature>
<dbReference type="PANTHER" id="PTHR30250">
    <property type="entry name" value="PST FAMILY PREDICTED COLANIC ACID TRANSPORTER"/>
    <property type="match status" value="1"/>
</dbReference>
<accession>A0A2D6M037</accession>